<evidence type="ECO:0000313" key="1">
    <source>
        <dbReference type="EMBL" id="RVV99686.1"/>
    </source>
</evidence>
<gene>
    <name evidence="1" type="ORF">EKE94_03110</name>
</gene>
<proteinExistence type="predicted"/>
<organism evidence="1 2">
    <name type="scientific">Mesobaculum littorinae</name>
    <dbReference type="NCBI Taxonomy" id="2486419"/>
    <lineage>
        <taxon>Bacteria</taxon>
        <taxon>Pseudomonadati</taxon>
        <taxon>Pseudomonadota</taxon>
        <taxon>Alphaproteobacteria</taxon>
        <taxon>Rhodobacterales</taxon>
        <taxon>Roseobacteraceae</taxon>
        <taxon>Mesobaculum</taxon>
    </lineage>
</organism>
<evidence type="ECO:0000313" key="2">
    <source>
        <dbReference type="Proteomes" id="UP000285908"/>
    </source>
</evidence>
<dbReference type="EMBL" id="RQXX01000001">
    <property type="protein sequence ID" value="RVV99686.1"/>
    <property type="molecule type" value="Genomic_DNA"/>
</dbReference>
<dbReference type="RefSeq" id="WP_127905129.1">
    <property type="nucleotide sequence ID" value="NZ_RQXX01000001.1"/>
</dbReference>
<protein>
    <recommendedName>
        <fullName evidence="3">PIN domain-containing protein</fullName>
    </recommendedName>
</protein>
<evidence type="ECO:0008006" key="3">
    <source>
        <dbReference type="Google" id="ProtNLM"/>
    </source>
</evidence>
<dbReference type="Proteomes" id="UP000285908">
    <property type="component" value="Unassembled WGS sequence"/>
</dbReference>
<name>A0A438AMB8_9RHOB</name>
<dbReference type="AlphaFoldDB" id="A0A438AMB8"/>
<keyword evidence="2" id="KW-1185">Reference proteome</keyword>
<accession>A0A438AMB8</accession>
<reference evidence="1 2" key="1">
    <citation type="submission" date="2018-11" db="EMBL/GenBank/DDBJ databases">
        <title>Mesobaculum littorinae gen. nov., sp. nov., isolated from Littorina scabra that represents a novel genus of the order Rhodobacteraceae.</title>
        <authorList>
            <person name="Li F."/>
        </authorList>
    </citation>
    <scope>NUCLEOTIDE SEQUENCE [LARGE SCALE GENOMIC DNA]</scope>
    <source>
        <strain evidence="1 2">M0103</strain>
    </source>
</reference>
<dbReference type="CDD" id="cd09871">
    <property type="entry name" value="PIN_MtVapC28-VapC30-like"/>
    <property type="match status" value="1"/>
</dbReference>
<sequence length="161" mass="18419">MSEVVLIDTSIFLNVLNVPGLNQDRVAILDEFEGRIKRGDHFLLPMATIWETGNHISRLSTGGRRREFAETLAEQVRLALNGEVPFKATHFPDREEFLRWLMAFPEAAMRNKSEKKTNEGTSLADHSIVKEWERTVAQNPSRTVCIWSLDVDLSAYRSTPY</sequence>
<comment type="caution">
    <text evidence="1">The sequence shown here is derived from an EMBL/GenBank/DDBJ whole genome shotgun (WGS) entry which is preliminary data.</text>
</comment>
<dbReference type="OrthoDB" id="158697at2"/>